<feature type="domain" description="N-acetyltransferase" evidence="2">
    <location>
        <begin position="23"/>
        <end position="169"/>
    </location>
</feature>
<dbReference type="Gene3D" id="3.40.630.30">
    <property type="match status" value="1"/>
</dbReference>
<organism evidence="3">
    <name type="scientific">viral metagenome</name>
    <dbReference type="NCBI Taxonomy" id="1070528"/>
    <lineage>
        <taxon>unclassified sequences</taxon>
        <taxon>metagenomes</taxon>
        <taxon>organismal metagenomes</taxon>
    </lineage>
</organism>
<feature type="compositionally biased region" description="Basic residues" evidence="1">
    <location>
        <begin position="161"/>
        <end position="188"/>
    </location>
</feature>
<reference evidence="3" key="1">
    <citation type="journal article" date="2020" name="Nature">
        <title>Giant virus diversity and host interactions through global metagenomics.</title>
        <authorList>
            <person name="Schulz F."/>
            <person name="Roux S."/>
            <person name="Paez-Espino D."/>
            <person name="Jungbluth S."/>
            <person name="Walsh D.A."/>
            <person name="Denef V.J."/>
            <person name="McMahon K.D."/>
            <person name="Konstantinidis K.T."/>
            <person name="Eloe-Fadrosh E.A."/>
            <person name="Kyrpides N.C."/>
            <person name="Woyke T."/>
        </authorList>
    </citation>
    <scope>NUCLEOTIDE SEQUENCE</scope>
    <source>
        <strain evidence="3">GVMAG-M-3300022752-66</strain>
    </source>
</reference>
<dbReference type="AlphaFoldDB" id="A0A6C0CXD5"/>
<evidence type="ECO:0000259" key="2">
    <source>
        <dbReference type="PROSITE" id="PS51186"/>
    </source>
</evidence>
<feature type="region of interest" description="Disordered" evidence="1">
    <location>
        <begin position="157"/>
        <end position="188"/>
    </location>
</feature>
<proteinExistence type="predicted"/>
<name>A0A6C0CXD5_9ZZZZ</name>
<dbReference type="Pfam" id="PF00583">
    <property type="entry name" value="Acetyltransf_1"/>
    <property type="match status" value="1"/>
</dbReference>
<dbReference type="InterPro" id="IPR000182">
    <property type="entry name" value="GNAT_dom"/>
</dbReference>
<dbReference type="InterPro" id="IPR016181">
    <property type="entry name" value="Acyl_CoA_acyltransferase"/>
</dbReference>
<dbReference type="GO" id="GO:0016747">
    <property type="term" value="F:acyltransferase activity, transferring groups other than amino-acyl groups"/>
    <property type="evidence" value="ECO:0007669"/>
    <property type="project" value="InterPro"/>
</dbReference>
<sequence>MYDYYFYFNKEENAKYVDSFHTIGCGEGNKFDLLEQVKNNDKFCRNKEGMDYDFFIKSLENKDIVIYITQTDNKNILGACSLSVITYSDTPYITIYSICVPQNEDLKGIGSLLLTKVKEFASILGVKKISLYANKAVEEFYIKNGFTNSGEVSGMTYTLKGGRKRKTTKRKKSNKKRKTNKRRKSSRV</sequence>
<evidence type="ECO:0000256" key="1">
    <source>
        <dbReference type="SAM" id="MobiDB-lite"/>
    </source>
</evidence>
<dbReference type="SUPFAM" id="SSF55729">
    <property type="entry name" value="Acyl-CoA N-acyltransferases (Nat)"/>
    <property type="match status" value="1"/>
</dbReference>
<accession>A0A6C0CXD5</accession>
<dbReference type="PROSITE" id="PS51186">
    <property type="entry name" value="GNAT"/>
    <property type="match status" value="1"/>
</dbReference>
<evidence type="ECO:0000313" key="3">
    <source>
        <dbReference type="EMBL" id="QHT08349.1"/>
    </source>
</evidence>
<dbReference type="EMBL" id="MN739494">
    <property type="protein sequence ID" value="QHT08349.1"/>
    <property type="molecule type" value="Genomic_DNA"/>
</dbReference>
<protein>
    <recommendedName>
        <fullName evidence="2">N-acetyltransferase domain-containing protein</fullName>
    </recommendedName>
</protein>